<proteinExistence type="predicted"/>
<evidence type="ECO:0000313" key="2">
    <source>
        <dbReference type="Proteomes" id="UP000053352"/>
    </source>
</evidence>
<protein>
    <submittedName>
        <fullName evidence="1">Uncharacterized protein</fullName>
    </submittedName>
</protein>
<dbReference type="EMBL" id="LNTB01000001">
    <property type="protein sequence ID" value="KSW12019.1"/>
    <property type="molecule type" value="Genomic_DNA"/>
</dbReference>
<name>A0A0V8RVF9_PYROC</name>
<accession>A0A0V8RVF9</accession>
<dbReference type="Proteomes" id="UP000053352">
    <property type="component" value="Unassembled WGS sequence"/>
</dbReference>
<reference evidence="1 2" key="1">
    <citation type="submission" date="2015-11" db="EMBL/GenBank/DDBJ databases">
        <title>Genome sequence of Pyrodictium occultum PL-19, a marine hyperthermophilic archaeon isolated from Volcano, Italy.</title>
        <authorList>
            <person name="Utturkar S."/>
            <person name="Huber H."/>
            <person name="Leptihn S."/>
            <person name="Brown S."/>
            <person name="Stetter K.O."/>
            <person name="Podar M."/>
        </authorList>
    </citation>
    <scope>NUCLEOTIDE SEQUENCE [LARGE SCALE GENOMIC DNA]</scope>
    <source>
        <strain evidence="1 2">PL-19</strain>
    </source>
</reference>
<keyword evidence="2" id="KW-1185">Reference proteome</keyword>
<organism evidence="1 2">
    <name type="scientific">Pyrodictium occultum</name>
    <dbReference type="NCBI Taxonomy" id="2309"/>
    <lineage>
        <taxon>Archaea</taxon>
        <taxon>Thermoproteota</taxon>
        <taxon>Thermoprotei</taxon>
        <taxon>Desulfurococcales</taxon>
        <taxon>Pyrodictiaceae</taxon>
        <taxon>Pyrodictium</taxon>
    </lineage>
</organism>
<dbReference type="RefSeq" id="WP_058370699.1">
    <property type="nucleotide sequence ID" value="NZ_LNTB01000001.1"/>
</dbReference>
<evidence type="ECO:0000313" key="1">
    <source>
        <dbReference type="EMBL" id="KSW12019.1"/>
    </source>
</evidence>
<comment type="caution">
    <text evidence="1">The sequence shown here is derived from an EMBL/GenBank/DDBJ whole genome shotgun (WGS) entry which is preliminary data.</text>
</comment>
<dbReference type="AlphaFoldDB" id="A0A0V8RVF9"/>
<sequence>MNAARLRLLLLLAALLVSLAALYHYTVSASRAAVRVYTGYANGYCMASLHGVYCSVYIDLDRALLLRTVILRLGETGTNITLPWGGIYIKKDASIMITLGGRGRGLLQVSPSRGPIIELEFNATGLLEALESLHPVLVRAYKLRIPPGSLSLLDLGGLEPSSRESYYLAVDSLEKAPHGLLHLKLFRGQDTLSWEHLSRGDGFLAPLGGLLVGGAPPYTRAVIQYLSEDREPAELVAKLYATTPLVLGLVDPKGGKAEAVVPVAVAGEPS</sequence>
<gene>
    <name evidence="1" type="ORF">CF15_04355</name>
</gene>